<keyword evidence="1" id="KW-0732">Signal</keyword>
<gene>
    <name evidence="2" type="ORF">KTO63_16935</name>
</gene>
<dbReference type="RefSeq" id="WP_217792571.1">
    <property type="nucleotide sequence ID" value="NZ_JAHSPG010000013.1"/>
</dbReference>
<dbReference type="Proteomes" id="UP000812270">
    <property type="component" value="Unassembled WGS sequence"/>
</dbReference>
<name>A0A9E2SC94_9BACT</name>
<evidence type="ECO:0000256" key="1">
    <source>
        <dbReference type="SAM" id="SignalP"/>
    </source>
</evidence>
<proteinExistence type="predicted"/>
<reference evidence="2" key="1">
    <citation type="submission" date="2021-06" db="EMBL/GenBank/DDBJ databases">
        <authorList>
            <person name="Huq M.A."/>
        </authorList>
    </citation>
    <scope>NUCLEOTIDE SEQUENCE</scope>
    <source>
        <strain evidence="2">MAH-26</strain>
    </source>
</reference>
<protein>
    <recommendedName>
        <fullName evidence="4">DUF4300 family protein</fullName>
    </recommendedName>
</protein>
<evidence type="ECO:0000313" key="3">
    <source>
        <dbReference type="Proteomes" id="UP000812270"/>
    </source>
</evidence>
<keyword evidence="3" id="KW-1185">Reference proteome</keyword>
<feature type="chain" id="PRO_5039293995" description="DUF4300 family protein" evidence="1">
    <location>
        <begin position="19"/>
        <end position="328"/>
    </location>
</feature>
<sequence>MKYILSTFLTLMIITAFAQDCTKESLRKKPGTWKEGPQGSIHDVTAADLIKEKAVMATIHKMITTNYTPTGCQVGYSSGYGKYSVAGQNWVADPYNYTMYILRYLCDGSSTDKSKYYVDHSTSTNVSITANVVFSLNNLYAATIAPDEVRSYLKLKQKPEKKEGVWYMGEEVVGDYGTPGEIKEYRWLITYNDTLPFYYVSRKEYLLIQKKRLEKSIQEVPSEKEYTNKYLNNVNEYLKRPETELSLPAICMWNEEERFEKFVDEGTRGSFFAVKPNLDYYHKKLPKSSPQFFTVVYKIAKGDAVFADNYEAIKKAVDFTKLKNMLGK</sequence>
<feature type="signal peptide" evidence="1">
    <location>
        <begin position="1"/>
        <end position="18"/>
    </location>
</feature>
<organism evidence="2 3">
    <name type="scientific">Pinibacter aurantiacus</name>
    <dbReference type="NCBI Taxonomy" id="2851599"/>
    <lineage>
        <taxon>Bacteria</taxon>
        <taxon>Pseudomonadati</taxon>
        <taxon>Bacteroidota</taxon>
        <taxon>Chitinophagia</taxon>
        <taxon>Chitinophagales</taxon>
        <taxon>Chitinophagaceae</taxon>
        <taxon>Pinibacter</taxon>
    </lineage>
</organism>
<comment type="caution">
    <text evidence="2">The sequence shown here is derived from an EMBL/GenBank/DDBJ whole genome shotgun (WGS) entry which is preliminary data.</text>
</comment>
<evidence type="ECO:0008006" key="4">
    <source>
        <dbReference type="Google" id="ProtNLM"/>
    </source>
</evidence>
<accession>A0A9E2SC94</accession>
<evidence type="ECO:0000313" key="2">
    <source>
        <dbReference type="EMBL" id="MBV4358854.1"/>
    </source>
</evidence>
<dbReference type="AlphaFoldDB" id="A0A9E2SC94"/>
<dbReference type="EMBL" id="JAHSPG010000013">
    <property type="protein sequence ID" value="MBV4358854.1"/>
    <property type="molecule type" value="Genomic_DNA"/>
</dbReference>